<sequence length="87" mass="10131">MFNSFRKKHNHQEKEKDNSNTQGSIVITFPRIIILFSQETFIKWLLVVIFSVGGINYFKPMIDKFLPNINMQPNLSEAVNNGENDDK</sequence>
<keyword evidence="2" id="KW-1133">Transmembrane helix</keyword>
<feature type="compositionally biased region" description="Basic residues" evidence="1">
    <location>
        <begin position="1"/>
        <end position="11"/>
    </location>
</feature>
<dbReference type="RefSeq" id="WP_124971221.1">
    <property type="nucleotide sequence ID" value="NZ_BDQK01000013.1"/>
</dbReference>
<keyword evidence="2" id="KW-0812">Transmembrane</keyword>
<proteinExistence type="predicted"/>
<reference evidence="4" key="1">
    <citation type="submission" date="2017-05" db="EMBL/GenBank/DDBJ databases">
        <title>Physiological properties and genetic analysis related to exopolysaccharide production of fresh-water unicellular cyanobacterium Aphanothece sacrum, Suizenji Nori, that has been cultured as a food source in Japan.</title>
        <authorList>
            <person name="Kanesaki Y."/>
            <person name="Yoshikawa S."/>
            <person name="Ohki K."/>
        </authorList>
    </citation>
    <scope>NUCLEOTIDE SEQUENCE [LARGE SCALE GENOMIC DNA]</scope>
    <source>
        <strain evidence="4">FPU1</strain>
    </source>
</reference>
<accession>A0A401IJ70</accession>
<dbReference type="AlphaFoldDB" id="A0A401IJ70"/>
<evidence type="ECO:0000256" key="2">
    <source>
        <dbReference type="SAM" id="Phobius"/>
    </source>
</evidence>
<organism evidence="3 4">
    <name type="scientific">Aphanothece sacrum FPU1</name>
    <dbReference type="NCBI Taxonomy" id="1920663"/>
    <lineage>
        <taxon>Bacteria</taxon>
        <taxon>Bacillati</taxon>
        <taxon>Cyanobacteriota</taxon>
        <taxon>Cyanophyceae</taxon>
        <taxon>Oscillatoriophycideae</taxon>
        <taxon>Chroococcales</taxon>
        <taxon>Aphanothecaceae</taxon>
        <taxon>Aphanothece</taxon>
    </lineage>
</organism>
<dbReference type="EMBL" id="BDQK01000013">
    <property type="protein sequence ID" value="GBF81151.1"/>
    <property type="molecule type" value="Genomic_DNA"/>
</dbReference>
<keyword evidence="4" id="KW-1185">Reference proteome</keyword>
<evidence type="ECO:0000256" key="1">
    <source>
        <dbReference type="SAM" id="MobiDB-lite"/>
    </source>
</evidence>
<name>A0A401IJ70_APHSA</name>
<feature type="transmembrane region" description="Helical" evidence="2">
    <location>
        <begin position="41"/>
        <end position="58"/>
    </location>
</feature>
<evidence type="ECO:0000313" key="4">
    <source>
        <dbReference type="Proteomes" id="UP000287247"/>
    </source>
</evidence>
<protein>
    <submittedName>
        <fullName evidence="3">Uncharacterized protein</fullName>
    </submittedName>
</protein>
<keyword evidence="2" id="KW-0472">Membrane</keyword>
<comment type="caution">
    <text evidence="3">The sequence shown here is derived from an EMBL/GenBank/DDBJ whole genome shotgun (WGS) entry which is preliminary data.</text>
</comment>
<gene>
    <name evidence="3" type="ORF">AsFPU1_2563</name>
</gene>
<dbReference type="Proteomes" id="UP000287247">
    <property type="component" value="Unassembled WGS sequence"/>
</dbReference>
<feature type="region of interest" description="Disordered" evidence="1">
    <location>
        <begin position="1"/>
        <end position="20"/>
    </location>
</feature>
<evidence type="ECO:0000313" key="3">
    <source>
        <dbReference type="EMBL" id="GBF81151.1"/>
    </source>
</evidence>